<organism evidence="3">
    <name type="scientific">Salmonella enterica</name>
    <name type="common">Salmonella choleraesuis</name>
    <dbReference type="NCBI Taxonomy" id="28901"/>
    <lineage>
        <taxon>Bacteria</taxon>
        <taxon>Pseudomonadati</taxon>
        <taxon>Pseudomonadota</taxon>
        <taxon>Gammaproteobacteria</taxon>
        <taxon>Enterobacterales</taxon>
        <taxon>Enterobacteriaceae</taxon>
        <taxon>Salmonella</taxon>
    </lineage>
</organism>
<dbReference type="InterPro" id="IPR010090">
    <property type="entry name" value="Phage_tape_meas"/>
</dbReference>
<dbReference type="Pfam" id="PF10145">
    <property type="entry name" value="PhageMin_Tail"/>
    <property type="match status" value="1"/>
</dbReference>
<accession>A0A402XFA8</accession>
<keyword evidence="1" id="KW-0472">Membrane</keyword>
<evidence type="ECO:0000313" key="3">
    <source>
        <dbReference type="EMBL" id="MIV64073.1"/>
    </source>
</evidence>
<protein>
    <submittedName>
        <fullName evidence="3">Phage tail tape measure protein</fullName>
    </submittedName>
</protein>
<dbReference type="Proteomes" id="UP000885414">
    <property type="component" value="Unassembled WGS sequence"/>
</dbReference>
<keyword evidence="1" id="KW-1133">Transmembrane helix</keyword>
<dbReference type="NCBIfam" id="TIGR01760">
    <property type="entry name" value="tape_meas_TP901"/>
    <property type="match status" value="1"/>
</dbReference>
<feature type="transmembrane region" description="Helical" evidence="1">
    <location>
        <begin position="268"/>
        <end position="289"/>
    </location>
</feature>
<evidence type="ECO:0000256" key="1">
    <source>
        <dbReference type="SAM" id="Phobius"/>
    </source>
</evidence>
<comment type="caution">
    <text evidence="3">The sequence shown here is derived from an EMBL/GenBank/DDBJ whole genome shotgun (WGS) entry which is preliminary data.</text>
</comment>
<dbReference type="EMBL" id="RSUZ01000013">
    <property type="protein sequence ID" value="MIV64073.1"/>
    <property type="molecule type" value="Genomic_DNA"/>
</dbReference>
<evidence type="ECO:0000259" key="2">
    <source>
        <dbReference type="Pfam" id="PF10145"/>
    </source>
</evidence>
<reference evidence="3" key="1">
    <citation type="submission" date="2018-07" db="EMBL/GenBank/DDBJ databases">
        <authorList>
            <consortium name="GenomeTrakr network: Whole genome sequencing for foodborne pathogen traceback"/>
        </authorList>
    </citation>
    <scope>NUCLEOTIDE SEQUENCE [LARGE SCALE GENOMIC DNA]</scope>
    <source>
        <strain evidence="3">FDA00010322</strain>
    </source>
</reference>
<proteinExistence type="predicted"/>
<feature type="domain" description="Phage tail tape measure protein" evidence="2">
    <location>
        <begin position="34"/>
        <end position="162"/>
    </location>
</feature>
<gene>
    <name evidence="3" type="ORF">BA086_13500</name>
</gene>
<dbReference type="AlphaFoldDB" id="A0A402XFA8"/>
<feature type="transmembrane region" description="Helical" evidence="1">
    <location>
        <begin position="295"/>
        <end position="314"/>
    </location>
</feature>
<sequence>MAIVNELITKFGFIGNLAPQETFNANLKASIALLAGLGTAIQGSAGAMAAWFTTVINGVDPLAQLNRETGVAVESIQKLGYAASVNGSSPEAMTNSIREMTKRIGEFVSTGQGEAADVARRLGLNFKDASGKIKDATVTFGDLSDKMQGMSQAEKFSILDKMGIDRSMVQMLSLTRDELSKTMKQSEDWGLVTTEQANAAAGFNDSLTDLRFGYSAVSTQVALSFLPMLKDVVDGMREWLHTNSDLIKNGLHSLGEIVFSLAGMIRRLLPIIALAVAGFTIWKIAAFGLGNALKLAFSPVLLITALIIGVLLVIDDLVVAMQGGKSVIADFFKDNWGIDIVPALKEAKAALLAFINYAIDIFKPLANAIVSMFKFVWHLITGAFTGDFQDAMNDAQGVFDSLIAFISGAFGVVGDAVKYVFGDAGTFIVDIFEQSIENVKNLFNALRKLVTGDFQGAWDDVVKTFTDRVALLRKPFDEFMKWVLGLFANLGETIKNTISNAASNAWNATKSFFGFGEDEQQLQQGGTGGGNGGIGPGGIPYGINAAVGIAGGGAAYNNSYSFSQQNYITAPDATAAGEAVVDRSQQQMSNARRMYSGNGR</sequence>
<keyword evidence="1" id="KW-0812">Transmembrane</keyword>
<name>A0A402XFA8_SALER</name>